<accession>A0A699LAX1</accession>
<name>A0A699LAX1_TANCI</name>
<protein>
    <submittedName>
        <fullName evidence="1">Uncharacterized protein</fullName>
    </submittedName>
</protein>
<reference evidence="1" key="1">
    <citation type="journal article" date="2019" name="Sci. Rep.">
        <title>Draft genome of Tanacetum cinerariifolium, the natural source of mosquito coil.</title>
        <authorList>
            <person name="Yamashiro T."/>
            <person name="Shiraishi A."/>
            <person name="Satake H."/>
            <person name="Nakayama K."/>
        </authorList>
    </citation>
    <scope>NUCLEOTIDE SEQUENCE</scope>
</reference>
<evidence type="ECO:0000313" key="1">
    <source>
        <dbReference type="EMBL" id="GFB27850.1"/>
    </source>
</evidence>
<dbReference type="EMBL" id="BKCJ010591648">
    <property type="protein sequence ID" value="GFB27850.1"/>
    <property type="molecule type" value="Genomic_DNA"/>
</dbReference>
<dbReference type="AlphaFoldDB" id="A0A699LAX1"/>
<sequence>SSDNLILDIGSVTDMTPGVSEVVVRAAFVKVEEEEKVLLCFRCKGD</sequence>
<proteinExistence type="predicted"/>
<organism evidence="1">
    <name type="scientific">Tanacetum cinerariifolium</name>
    <name type="common">Dalmatian daisy</name>
    <name type="synonym">Chrysanthemum cinerariifolium</name>
    <dbReference type="NCBI Taxonomy" id="118510"/>
    <lineage>
        <taxon>Eukaryota</taxon>
        <taxon>Viridiplantae</taxon>
        <taxon>Streptophyta</taxon>
        <taxon>Embryophyta</taxon>
        <taxon>Tracheophyta</taxon>
        <taxon>Spermatophyta</taxon>
        <taxon>Magnoliopsida</taxon>
        <taxon>eudicotyledons</taxon>
        <taxon>Gunneridae</taxon>
        <taxon>Pentapetalae</taxon>
        <taxon>asterids</taxon>
        <taxon>campanulids</taxon>
        <taxon>Asterales</taxon>
        <taxon>Asteraceae</taxon>
        <taxon>Asteroideae</taxon>
        <taxon>Anthemideae</taxon>
        <taxon>Anthemidinae</taxon>
        <taxon>Tanacetum</taxon>
    </lineage>
</organism>
<gene>
    <name evidence="1" type="ORF">Tci_699821</name>
</gene>
<feature type="non-terminal residue" evidence="1">
    <location>
        <position position="1"/>
    </location>
</feature>
<comment type="caution">
    <text evidence="1">The sequence shown here is derived from an EMBL/GenBank/DDBJ whole genome shotgun (WGS) entry which is preliminary data.</text>
</comment>